<keyword evidence="3 5" id="KW-1133">Transmembrane helix</keyword>
<dbReference type="PANTHER" id="PTHR12242">
    <property type="entry name" value="OS02G0130600 PROTEIN-RELATED"/>
    <property type="match status" value="1"/>
</dbReference>
<feature type="transmembrane region" description="Helical" evidence="5">
    <location>
        <begin position="111"/>
        <end position="128"/>
    </location>
</feature>
<dbReference type="GO" id="GO:0016020">
    <property type="term" value="C:membrane"/>
    <property type="evidence" value="ECO:0007669"/>
    <property type="project" value="InterPro"/>
</dbReference>
<dbReference type="InterPro" id="IPR006838">
    <property type="entry name" value="ADTRP_AIG1"/>
</dbReference>
<dbReference type="OrthoDB" id="67162at2759"/>
<feature type="transmembrane region" description="Helical" evidence="5">
    <location>
        <begin position="73"/>
        <end position="91"/>
    </location>
</feature>
<dbReference type="RefSeq" id="XP_012207507.1">
    <property type="nucleotide sequence ID" value="XM_012352117.1"/>
</dbReference>
<feature type="transmembrane region" description="Helical" evidence="5">
    <location>
        <begin position="44"/>
        <end position="61"/>
    </location>
</feature>
<dbReference type="Pfam" id="PF04750">
    <property type="entry name" value="Far-17a_AIG1"/>
    <property type="match status" value="1"/>
</dbReference>
<evidence type="ECO:0000256" key="3">
    <source>
        <dbReference type="ARBA" id="ARBA00022989"/>
    </source>
</evidence>
<keyword evidence="2 5" id="KW-0812">Transmembrane</keyword>
<protein>
    <submittedName>
        <fullName evidence="6">Uncharacterized protein</fullName>
    </submittedName>
</protein>
<evidence type="ECO:0000313" key="7">
    <source>
        <dbReference type="Proteomes" id="UP000030745"/>
    </source>
</evidence>
<organism evidence="6 7">
    <name type="scientific">Saprolegnia parasitica (strain CBS 223.65)</name>
    <dbReference type="NCBI Taxonomy" id="695850"/>
    <lineage>
        <taxon>Eukaryota</taxon>
        <taxon>Sar</taxon>
        <taxon>Stramenopiles</taxon>
        <taxon>Oomycota</taxon>
        <taxon>Saprolegniomycetes</taxon>
        <taxon>Saprolegniales</taxon>
        <taxon>Saprolegniaceae</taxon>
        <taxon>Saprolegnia</taxon>
    </lineage>
</organism>
<dbReference type="GO" id="GO:0012505">
    <property type="term" value="C:endomembrane system"/>
    <property type="evidence" value="ECO:0007669"/>
    <property type="project" value="UniProtKB-SubCell"/>
</dbReference>
<dbReference type="KEGG" id="spar:SPRG_12648"/>
<sequence length="254" mass="28643">MWQEIVVGCLLAIVLISSLAVVYYKQTPLPYISTFAPLPRPALLLATRALTVVFYLVVLIDDLSAGGIRNYDYYTFWNFNLQTIYFAYSLVVQWRSVQQGHARRLNTLFDVVLADALLVMTVFWAILYDSSKPFRWVEVAEHGVNSVLVLLEFALNDYSVQKRSVVYASCLFPAVFGAFAWVGRSSWRDDWVYPFLNVTDTVAPLWYMGLIVGHGIFFGVALGLAKLKRCVRQPATPSEPLLSSYLSSDALTKA</sequence>
<evidence type="ECO:0000256" key="1">
    <source>
        <dbReference type="ARBA" id="ARBA00004127"/>
    </source>
</evidence>
<reference evidence="6 7" key="1">
    <citation type="journal article" date="2013" name="PLoS Genet.">
        <title>Distinctive expansion of potential virulence genes in the genome of the oomycete fish pathogen Saprolegnia parasitica.</title>
        <authorList>
            <person name="Jiang R.H."/>
            <person name="de Bruijn I."/>
            <person name="Haas B.J."/>
            <person name="Belmonte R."/>
            <person name="Lobach L."/>
            <person name="Christie J."/>
            <person name="van den Ackerveken G."/>
            <person name="Bottin A."/>
            <person name="Bulone V."/>
            <person name="Diaz-Moreno S.M."/>
            <person name="Dumas B."/>
            <person name="Fan L."/>
            <person name="Gaulin E."/>
            <person name="Govers F."/>
            <person name="Grenville-Briggs L.J."/>
            <person name="Horner N.R."/>
            <person name="Levin J.Z."/>
            <person name="Mammella M."/>
            <person name="Meijer H.J."/>
            <person name="Morris P."/>
            <person name="Nusbaum C."/>
            <person name="Oome S."/>
            <person name="Phillips A.J."/>
            <person name="van Rooyen D."/>
            <person name="Rzeszutek E."/>
            <person name="Saraiva M."/>
            <person name="Secombes C.J."/>
            <person name="Seidl M.F."/>
            <person name="Snel B."/>
            <person name="Stassen J.H."/>
            <person name="Sykes S."/>
            <person name="Tripathy S."/>
            <person name="van den Berg H."/>
            <person name="Vega-Arreguin J.C."/>
            <person name="Wawra S."/>
            <person name="Young S.K."/>
            <person name="Zeng Q."/>
            <person name="Dieguez-Uribeondo J."/>
            <person name="Russ C."/>
            <person name="Tyler B.M."/>
            <person name="van West P."/>
        </authorList>
    </citation>
    <scope>NUCLEOTIDE SEQUENCE [LARGE SCALE GENOMIC DNA]</scope>
    <source>
        <strain evidence="6 7">CBS 223.65</strain>
    </source>
</reference>
<evidence type="ECO:0000256" key="2">
    <source>
        <dbReference type="ARBA" id="ARBA00022692"/>
    </source>
</evidence>
<keyword evidence="4 5" id="KW-0472">Membrane</keyword>
<dbReference type="PANTHER" id="PTHR12242:SF22">
    <property type="entry name" value="OS02G0130600 PROTEIN"/>
    <property type="match status" value="1"/>
</dbReference>
<dbReference type="EMBL" id="KK583280">
    <property type="protein sequence ID" value="KDO21834.1"/>
    <property type="molecule type" value="Genomic_DNA"/>
</dbReference>
<dbReference type="GeneID" id="24134590"/>
<proteinExistence type="predicted"/>
<dbReference type="OMA" id="WRDDWVY"/>
<feature type="transmembrane region" description="Helical" evidence="5">
    <location>
        <begin position="204"/>
        <end position="225"/>
    </location>
</feature>
<name>A0A067BTJ3_SAPPC</name>
<evidence type="ECO:0000256" key="4">
    <source>
        <dbReference type="ARBA" id="ARBA00023136"/>
    </source>
</evidence>
<evidence type="ECO:0000313" key="6">
    <source>
        <dbReference type="EMBL" id="KDO21834.1"/>
    </source>
</evidence>
<evidence type="ECO:0000256" key="5">
    <source>
        <dbReference type="SAM" id="Phobius"/>
    </source>
</evidence>
<comment type="subcellular location">
    <subcellularLocation>
        <location evidence="1">Endomembrane system</location>
        <topology evidence="1">Multi-pass membrane protein</topology>
    </subcellularLocation>
</comment>
<dbReference type="Proteomes" id="UP000030745">
    <property type="component" value="Unassembled WGS sequence"/>
</dbReference>
<gene>
    <name evidence="6" type="ORF">SPRG_12648</name>
</gene>
<accession>A0A067BTJ3</accession>
<feature type="transmembrane region" description="Helical" evidence="5">
    <location>
        <begin position="165"/>
        <end position="184"/>
    </location>
</feature>
<dbReference type="AlphaFoldDB" id="A0A067BTJ3"/>
<dbReference type="VEuPathDB" id="FungiDB:SPRG_12648"/>
<keyword evidence="7" id="KW-1185">Reference proteome</keyword>